<comment type="caution">
    <text evidence="1">The sequence shown here is derived from an EMBL/GenBank/DDBJ whole genome shotgun (WGS) entry which is preliminary data.</text>
</comment>
<dbReference type="Gene3D" id="1.20.1290.30">
    <property type="match status" value="1"/>
</dbReference>
<dbReference type="RefSeq" id="WP_381423653.1">
    <property type="nucleotide sequence ID" value="NZ_JBHSDH010000013.1"/>
</dbReference>
<proteinExistence type="predicted"/>
<dbReference type="EMBL" id="JBHSDH010000013">
    <property type="protein sequence ID" value="MFC4292726.1"/>
    <property type="molecule type" value="Genomic_DNA"/>
</dbReference>
<protein>
    <submittedName>
        <fullName evidence="1">Uncharacterized protein</fullName>
    </submittedName>
</protein>
<evidence type="ECO:0000313" key="2">
    <source>
        <dbReference type="Proteomes" id="UP001595887"/>
    </source>
</evidence>
<sequence length="218" mass="24522">MAKKIEVFQDMRIQGPLEKRSDLRLALIAAAIAPWRFDLEKSDQVARNAGTSEDVLLFRCEASTNHPAAGLTLWGIPEGYYVPNIVPMQNGSLSFSQYNAVLQSFLVCVVQPIVEKFGFEVSITKPSQDIDDWLSLNAATKLRRFSGAANKSTGASHPMDKRRWFDFIIAVHRNGEDLGSDRLARWLHEIEGWDEETAHDLAGDFENALTLLTHYDEN</sequence>
<reference evidence="2" key="1">
    <citation type="journal article" date="2019" name="Int. J. Syst. Evol. Microbiol.">
        <title>The Global Catalogue of Microorganisms (GCM) 10K type strain sequencing project: providing services to taxonomists for standard genome sequencing and annotation.</title>
        <authorList>
            <consortium name="The Broad Institute Genomics Platform"/>
            <consortium name="The Broad Institute Genome Sequencing Center for Infectious Disease"/>
            <person name="Wu L."/>
            <person name="Ma J."/>
        </authorList>
    </citation>
    <scope>NUCLEOTIDE SEQUENCE [LARGE SCALE GENOMIC DNA]</scope>
    <source>
        <strain evidence="2">CECT 8531</strain>
    </source>
</reference>
<accession>A0ABV8RKF4</accession>
<name>A0ABV8RKF4_9SPHN</name>
<dbReference type="InterPro" id="IPR037210">
    <property type="entry name" value="YoaC-like_sf"/>
</dbReference>
<organism evidence="1 2">
    <name type="scientific">Sphingorhabdus arenilitoris</name>
    <dbReference type="NCBI Taxonomy" id="1490041"/>
    <lineage>
        <taxon>Bacteria</taxon>
        <taxon>Pseudomonadati</taxon>
        <taxon>Pseudomonadota</taxon>
        <taxon>Alphaproteobacteria</taxon>
        <taxon>Sphingomonadales</taxon>
        <taxon>Sphingomonadaceae</taxon>
        <taxon>Sphingorhabdus</taxon>
    </lineage>
</organism>
<keyword evidence="2" id="KW-1185">Reference proteome</keyword>
<dbReference type="Proteomes" id="UP001595887">
    <property type="component" value="Unassembled WGS sequence"/>
</dbReference>
<evidence type="ECO:0000313" key="1">
    <source>
        <dbReference type="EMBL" id="MFC4292726.1"/>
    </source>
</evidence>
<gene>
    <name evidence="1" type="ORF">ACFOWX_09910</name>
</gene>